<reference evidence="1 2" key="1">
    <citation type="submission" date="2019-09" db="EMBL/GenBank/DDBJ databases">
        <authorList>
            <person name="Silva M."/>
            <person name="Pereira G."/>
            <person name="Lopes-Da-Costa L."/>
            <person name="Silva E."/>
        </authorList>
    </citation>
    <scope>NUCLEOTIDE SEQUENCE [LARGE SCALE GENOMIC DNA]</scope>
    <source>
        <strain evidence="1 2">FMV-PI01</strain>
    </source>
</reference>
<dbReference type="RefSeq" id="WP_154570251.1">
    <property type="nucleotide sequence ID" value="NZ_VWSJ01000005.1"/>
</dbReference>
<name>A0A6L5WJR0_9BACT</name>
<evidence type="ECO:0000313" key="1">
    <source>
        <dbReference type="EMBL" id="MSN95981.1"/>
    </source>
</evidence>
<dbReference type="EMBL" id="VWSJ01000005">
    <property type="protein sequence ID" value="MSN95981.1"/>
    <property type="molecule type" value="Genomic_DNA"/>
</dbReference>
<dbReference type="Gene3D" id="1.10.3350.10">
    <property type="entry name" value="HP0242-like domain"/>
    <property type="match status" value="1"/>
</dbReference>
<dbReference type="InterPro" id="IPR023126">
    <property type="entry name" value="HP0242-like_sf"/>
</dbReference>
<dbReference type="Proteomes" id="UP000476338">
    <property type="component" value="Unassembled WGS sequence"/>
</dbReference>
<dbReference type="InterPro" id="IPR018563">
    <property type="entry name" value="DUF2018"/>
</dbReference>
<dbReference type="Pfam" id="PF09442">
    <property type="entry name" value="DUF2018"/>
    <property type="match status" value="1"/>
</dbReference>
<sequence>MDIFDSTPEDKFFDIIFNANRNLVRNEIKNLLIKFVAMSEFCDNKGINQDEIFNHLKDGDFIEELNDIFIQISGNILSSNE</sequence>
<dbReference type="SUPFAM" id="SSF158752">
    <property type="entry name" value="HP0242-like"/>
    <property type="match status" value="1"/>
</dbReference>
<accession>A0A6L5WJR0</accession>
<reference evidence="1 2" key="2">
    <citation type="submission" date="2020-03" db="EMBL/GenBank/DDBJ databases">
        <title>Campylobacter portucalensis sp. nov., a new species of Campylobacter isolated from the reproductive tract of bulls.</title>
        <authorList>
            <person name="Silva M.F."/>
            <person name="Pereira G."/>
            <person name="Carneiro C."/>
            <person name="Hemphill A."/>
            <person name="Mateus L."/>
            <person name="Lopes-Da-Costa L."/>
            <person name="Silva E."/>
        </authorList>
    </citation>
    <scope>NUCLEOTIDE SEQUENCE [LARGE SCALE GENOMIC DNA]</scope>
    <source>
        <strain evidence="1 2">FMV-PI01</strain>
    </source>
</reference>
<keyword evidence="2" id="KW-1185">Reference proteome</keyword>
<comment type="caution">
    <text evidence="1">The sequence shown here is derived from an EMBL/GenBank/DDBJ whole genome shotgun (WGS) entry which is preliminary data.</text>
</comment>
<protein>
    <submittedName>
        <fullName evidence="1">DUF2018 family protein</fullName>
    </submittedName>
</protein>
<gene>
    <name evidence="1" type="ORF">F1B92_02020</name>
</gene>
<proteinExistence type="predicted"/>
<dbReference type="AlphaFoldDB" id="A0A6L5WJR0"/>
<evidence type="ECO:0000313" key="2">
    <source>
        <dbReference type="Proteomes" id="UP000476338"/>
    </source>
</evidence>
<organism evidence="1 2">
    <name type="scientific">Campylobacter portucalensis</name>
    <dbReference type="NCBI Taxonomy" id="2608384"/>
    <lineage>
        <taxon>Bacteria</taxon>
        <taxon>Pseudomonadati</taxon>
        <taxon>Campylobacterota</taxon>
        <taxon>Epsilonproteobacteria</taxon>
        <taxon>Campylobacterales</taxon>
        <taxon>Campylobacteraceae</taxon>
        <taxon>Campylobacter</taxon>
    </lineage>
</organism>